<name>A0AAV4RYP7_9ARAC</name>
<protein>
    <submittedName>
        <fullName evidence="1">Uncharacterized protein</fullName>
    </submittedName>
</protein>
<dbReference type="AlphaFoldDB" id="A0AAV4RYP7"/>
<reference evidence="1 2" key="1">
    <citation type="submission" date="2021-06" db="EMBL/GenBank/DDBJ databases">
        <title>Caerostris darwini draft genome.</title>
        <authorList>
            <person name="Kono N."/>
            <person name="Arakawa K."/>
        </authorList>
    </citation>
    <scope>NUCLEOTIDE SEQUENCE [LARGE SCALE GENOMIC DNA]</scope>
</reference>
<evidence type="ECO:0000313" key="2">
    <source>
        <dbReference type="Proteomes" id="UP001054837"/>
    </source>
</evidence>
<evidence type="ECO:0000313" key="1">
    <source>
        <dbReference type="EMBL" id="GIY26560.1"/>
    </source>
</evidence>
<gene>
    <name evidence="1" type="ORF">CDAR_426501</name>
</gene>
<dbReference type="Proteomes" id="UP001054837">
    <property type="component" value="Unassembled WGS sequence"/>
</dbReference>
<dbReference type="EMBL" id="BPLQ01006953">
    <property type="protein sequence ID" value="GIY26560.1"/>
    <property type="molecule type" value="Genomic_DNA"/>
</dbReference>
<proteinExistence type="predicted"/>
<organism evidence="1 2">
    <name type="scientific">Caerostris darwini</name>
    <dbReference type="NCBI Taxonomy" id="1538125"/>
    <lineage>
        <taxon>Eukaryota</taxon>
        <taxon>Metazoa</taxon>
        <taxon>Ecdysozoa</taxon>
        <taxon>Arthropoda</taxon>
        <taxon>Chelicerata</taxon>
        <taxon>Arachnida</taxon>
        <taxon>Araneae</taxon>
        <taxon>Araneomorphae</taxon>
        <taxon>Entelegynae</taxon>
        <taxon>Araneoidea</taxon>
        <taxon>Araneidae</taxon>
        <taxon>Caerostris</taxon>
    </lineage>
</organism>
<accession>A0AAV4RYP7</accession>
<comment type="caution">
    <text evidence="1">The sequence shown here is derived from an EMBL/GenBank/DDBJ whole genome shotgun (WGS) entry which is preliminary data.</text>
</comment>
<sequence>MVEVPILGLSKILFPLPRIPQLPQGVDSEGVRGVNKGSLAVLFYAKVPFTLIIISIMSREDNIEDASLGR</sequence>
<keyword evidence="2" id="KW-1185">Reference proteome</keyword>